<dbReference type="InterPro" id="IPR022742">
    <property type="entry name" value="Hydrolase_4"/>
</dbReference>
<dbReference type="InterPro" id="IPR029058">
    <property type="entry name" value="AB_hydrolase_fold"/>
</dbReference>
<evidence type="ECO:0000313" key="4">
    <source>
        <dbReference type="Proteomes" id="UP001552299"/>
    </source>
</evidence>
<dbReference type="AlphaFoldDB" id="A0ABD0V9I0"/>
<dbReference type="SUPFAM" id="SSF53474">
    <property type="entry name" value="alpha/beta-Hydrolases"/>
    <property type="match status" value="1"/>
</dbReference>
<proteinExistence type="predicted"/>
<comment type="caution">
    <text evidence="3">The sequence shown here is derived from an EMBL/GenBank/DDBJ whole genome shotgun (WGS) entry which is preliminary data.</text>
</comment>
<dbReference type="Proteomes" id="UP001552299">
    <property type="component" value="Unassembled WGS sequence"/>
</dbReference>
<evidence type="ECO:0000313" key="3">
    <source>
        <dbReference type="EMBL" id="KAL0919153.1"/>
    </source>
</evidence>
<dbReference type="InterPro" id="IPR051044">
    <property type="entry name" value="MAG_DAG_Lipase"/>
</dbReference>
<keyword evidence="1" id="KW-1133">Transmembrane helix</keyword>
<feature type="transmembrane region" description="Helical" evidence="1">
    <location>
        <begin position="638"/>
        <end position="658"/>
    </location>
</feature>
<name>A0ABD0V9I0_DENTH</name>
<dbReference type="Gene3D" id="3.40.50.1820">
    <property type="entry name" value="alpha/beta hydrolase"/>
    <property type="match status" value="1"/>
</dbReference>
<gene>
    <name evidence="3" type="ORF">M5K25_011227</name>
</gene>
<evidence type="ECO:0000259" key="2">
    <source>
        <dbReference type="Pfam" id="PF12146"/>
    </source>
</evidence>
<dbReference type="Pfam" id="PF12146">
    <property type="entry name" value="Hydrolase_4"/>
    <property type="match status" value="1"/>
</dbReference>
<feature type="domain" description="Serine aminopeptidase S33" evidence="2">
    <location>
        <begin position="165"/>
        <end position="284"/>
    </location>
</feature>
<evidence type="ECO:0000256" key="1">
    <source>
        <dbReference type="SAM" id="Phobius"/>
    </source>
</evidence>
<accession>A0ABD0V9I0</accession>
<keyword evidence="4" id="KW-1185">Reference proteome</keyword>
<keyword evidence="1" id="KW-0472">Membrane</keyword>
<dbReference type="EMBL" id="JANQDX010000009">
    <property type="protein sequence ID" value="KAL0919153.1"/>
    <property type="molecule type" value="Genomic_DNA"/>
</dbReference>
<keyword evidence="1" id="KW-0812">Transmembrane</keyword>
<reference evidence="3 4" key="1">
    <citation type="journal article" date="2024" name="Plant Biotechnol. J.">
        <title>Dendrobium thyrsiflorum genome and its molecular insights into genes involved in important horticultural traits.</title>
        <authorList>
            <person name="Chen B."/>
            <person name="Wang J.Y."/>
            <person name="Zheng P.J."/>
            <person name="Li K.L."/>
            <person name="Liang Y.M."/>
            <person name="Chen X.F."/>
            <person name="Zhang C."/>
            <person name="Zhao X."/>
            <person name="He X."/>
            <person name="Zhang G.Q."/>
            <person name="Liu Z.J."/>
            <person name="Xu Q."/>
        </authorList>
    </citation>
    <scope>NUCLEOTIDE SEQUENCE [LARGE SCALE GENOMIC DNA]</scope>
    <source>
        <strain evidence="3">GZMU011</strain>
    </source>
</reference>
<dbReference type="PANTHER" id="PTHR11614">
    <property type="entry name" value="PHOSPHOLIPASE-RELATED"/>
    <property type="match status" value="1"/>
</dbReference>
<sequence>MEEAAIAGEEVNKCPQQMWFASRANHTELPAIRPYLGVLDPAFYTHSNLKFQAIERLYAASAQFVRGSERSIGDIGRMTRWEGVDKSLEKMVKTANLDCVADRRLIWEAFKEIQLGIDHCLFKAEYEGIKMKESYEVNSRGLEIFTKRWLPENSLVKALVFFCHGLHGYIPSFDNLVNDVVEHFSKIKENSEFKGHRSFLFGQSMGGAVALKIHLKRPQLWDGAILLAPMCKIANDIEYCCSLGINKDYKVKVAMLVQGYKKGAKNHNRSKFYNCYRYDESRKSEDQELEDLKTKISWRPQSPIVPPELLLITFLSSSGGTEEDVTTRGGERSITSSHYLSQAFSSVLKISWFIVSPEYQLQLWIQSRGDAGVLDWVEVANLHHLLHHHIQLQHALPYIRPPYLWCRSSLLVSLSYNIHLSNIFPPPLPYLLFLPLLVSGSLSDGATESSVLDLGRRLLRPVGYDRSWILPLEESANYWISWRILQGVDRQDKCYHGFSLGPISDVAYWWRRISGSYTGCHAQIHFSFFSLIISSRLWPPDLFSFPPGPFSGGSLNAQFGLPPDEEASGSYSPGADNLVGRDVVLAVTTEILPPVRVLLMVRTSDCDSRSNTYVLLLGSSAAGRCADRCVRRVGAPEGWSLLAGFPVFMSFTGTTIVLATTTGKSRLPNWIVAPAFSVSMIAFASWILAPCPSWTVIGVFCSSICTNERMACKQETGQLGNVKHLWIPQLHPLMEGEFITYAWGGV</sequence>
<organism evidence="3 4">
    <name type="scientific">Dendrobium thyrsiflorum</name>
    <name type="common">Pinecone-like raceme dendrobium</name>
    <name type="synonym">Orchid</name>
    <dbReference type="NCBI Taxonomy" id="117978"/>
    <lineage>
        <taxon>Eukaryota</taxon>
        <taxon>Viridiplantae</taxon>
        <taxon>Streptophyta</taxon>
        <taxon>Embryophyta</taxon>
        <taxon>Tracheophyta</taxon>
        <taxon>Spermatophyta</taxon>
        <taxon>Magnoliopsida</taxon>
        <taxon>Liliopsida</taxon>
        <taxon>Asparagales</taxon>
        <taxon>Orchidaceae</taxon>
        <taxon>Epidendroideae</taxon>
        <taxon>Malaxideae</taxon>
        <taxon>Dendrobiinae</taxon>
        <taxon>Dendrobium</taxon>
    </lineage>
</organism>
<protein>
    <recommendedName>
        <fullName evidence="2">Serine aminopeptidase S33 domain-containing protein</fullName>
    </recommendedName>
</protein>
<feature type="transmembrane region" description="Helical" evidence="1">
    <location>
        <begin position="670"/>
        <end position="689"/>
    </location>
</feature>